<keyword evidence="1" id="KW-0547">Nucleotide-binding</keyword>
<proteinExistence type="predicted"/>
<sequence>MSATHKVLDGITTLNTQYDILVMGGKNVGKTSLIYKFLGLLAPAETHENTDELHAKMVDMNWLSKSTTCASSVSSTFEEITILDASSSAESYASHKSRQVCNAQTIMFVYALDNRDSFEALEYMMEGVMVMRNHQLPPFVVAGLKLDIHSEYQVSYSEGQELAVRFGALKFAEVSLRSDDEVNNIFHLLVQEALKMRSEQYGLDERLSQYSADCSKDSSSKASTTPCTEAALIDSTIVAEPPCETIQEAHECGSPQDTNSTDSQEKLPHSTGSPAYSSRETAVVSRSKNISKGTESRKAKSGCCIIM</sequence>
<protein>
    <submittedName>
        <fullName evidence="4">GTP-binding protein</fullName>
    </submittedName>
</protein>
<dbReference type="InterPro" id="IPR020849">
    <property type="entry name" value="Small_GTPase_Ras-type"/>
</dbReference>
<gene>
    <name evidence="4" type="ORF">A9F13_01g02420</name>
</gene>
<dbReference type="Pfam" id="PF00071">
    <property type="entry name" value="Ras"/>
    <property type="match status" value="1"/>
</dbReference>
<dbReference type="GO" id="GO:0003924">
    <property type="term" value="F:GTPase activity"/>
    <property type="evidence" value="ECO:0007669"/>
    <property type="project" value="InterPro"/>
</dbReference>
<feature type="compositionally biased region" description="Polar residues" evidence="3">
    <location>
        <begin position="270"/>
        <end position="293"/>
    </location>
</feature>
<dbReference type="Proteomes" id="UP000195602">
    <property type="component" value="Unassembled WGS sequence"/>
</dbReference>
<dbReference type="SMART" id="SM00174">
    <property type="entry name" value="RHO"/>
    <property type="match status" value="1"/>
</dbReference>
<dbReference type="GO" id="GO:0016020">
    <property type="term" value="C:membrane"/>
    <property type="evidence" value="ECO:0007669"/>
    <property type="project" value="InterPro"/>
</dbReference>
<dbReference type="PROSITE" id="PS51419">
    <property type="entry name" value="RAB"/>
    <property type="match status" value="1"/>
</dbReference>
<reference evidence="4 5" key="1">
    <citation type="submission" date="2017-04" db="EMBL/GenBank/DDBJ databases">
        <title>Draft genome of the yeast Clavispora lusitaniae type strain CBS 6936.</title>
        <authorList>
            <person name="Durrens P."/>
            <person name="Klopp C."/>
            <person name="Biteau N."/>
            <person name="Fitton-Ouhabi V."/>
            <person name="Dementhon K."/>
            <person name="Accoceberry I."/>
            <person name="Sherman D.J."/>
            <person name="Noel T."/>
        </authorList>
    </citation>
    <scope>NUCLEOTIDE SEQUENCE [LARGE SCALE GENOMIC DNA]</scope>
    <source>
        <strain evidence="4 5">CBS 6936</strain>
    </source>
</reference>
<evidence type="ECO:0000256" key="3">
    <source>
        <dbReference type="SAM" id="MobiDB-lite"/>
    </source>
</evidence>
<dbReference type="AlphaFoldDB" id="A0AA91T3X0"/>
<keyword evidence="2" id="KW-0342">GTP-binding</keyword>
<dbReference type="SMART" id="SM00175">
    <property type="entry name" value="RAB"/>
    <property type="match status" value="1"/>
</dbReference>
<dbReference type="Gene3D" id="3.40.50.300">
    <property type="entry name" value="P-loop containing nucleotide triphosphate hydrolases"/>
    <property type="match status" value="1"/>
</dbReference>
<dbReference type="InterPro" id="IPR027417">
    <property type="entry name" value="P-loop_NTPase"/>
</dbReference>
<dbReference type="PANTHER" id="PTHR24070">
    <property type="entry name" value="RAS, DI-RAS, AND RHEB FAMILY MEMBERS OF SMALL GTPASE SUPERFAMILY"/>
    <property type="match status" value="1"/>
</dbReference>
<dbReference type="SUPFAM" id="SSF52540">
    <property type="entry name" value="P-loop containing nucleoside triphosphate hydrolases"/>
    <property type="match status" value="1"/>
</dbReference>
<dbReference type="PRINTS" id="PR00449">
    <property type="entry name" value="RASTRNSFRMNG"/>
</dbReference>
<evidence type="ECO:0000313" key="4">
    <source>
        <dbReference type="EMBL" id="OVF10818.1"/>
    </source>
</evidence>
<evidence type="ECO:0000313" key="5">
    <source>
        <dbReference type="Proteomes" id="UP000195602"/>
    </source>
</evidence>
<name>A0AA91T3X0_CLALS</name>
<comment type="caution">
    <text evidence="4">The sequence shown here is derived from an EMBL/GenBank/DDBJ whole genome shotgun (WGS) entry which is preliminary data.</text>
</comment>
<accession>A0AA91T3X0</accession>
<evidence type="ECO:0000256" key="1">
    <source>
        <dbReference type="ARBA" id="ARBA00022741"/>
    </source>
</evidence>
<dbReference type="GO" id="GO:0005525">
    <property type="term" value="F:GTP binding"/>
    <property type="evidence" value="ECO:0007669"/>
    <property type="project" value="UniProtKB-KW"/>
</dbReference>
<dbReference type="EMBL" id="LYUB02000001">
    <property type="protein sequence ID" value="OVF10818.1"/>
    <property type="molecule type" value="Genomic_DNA"/>
</dbReference>
<organism evidence="4 5">
    <name type="scientific">Clavispora lusitaniae</name>
    <name type="common">Candida lusitaniae</name>
    <dbReference type="NCBI Taxonomy" id="36911"/>
    <lineage>
        <taxon>Eukaryota</taxon>
        <taxon>Fungi</taxon>
        <taxon>Dikarya</taxon>
        <taxon>Ascomycota</taxon>
        <taxon>Saccharomycotina</taxon>
        <taxon>Pichiomycetes</taxon>
        <taxon>Metschnikowiaceae</taxon>
        <taxon>Clavispora</taxon>
    </lineage>
</organism>
<dbReference type="InterPro" id="IPR001806">
    <property type="entry name" value="Small_GTPase"/>
</dbReference>
<dbReference type="PROSITE" id="PS51421">
    <property type="entry name" value="RAS"/>
    <property type="match status" value="1"/>
</dbReference>
<dbReference type="OMA" id="MCVIGSS"/>
<evidence type="ECO:0000256" key="2">
    <source>
        <dbReference type="ARBA" id="ARBA00023134"/>
    </source>
</evidence>
<feature type="region of interest" description="Disordered" evidence="3">
    <location>
        <begin position="249"/>
        <end position="307"/>
    </location>
</feature>
<dbReference type="KEGG" id="clus:A9F13_01g02420"/>
<dbReference type="SMART" id="SM00173">
    <property type="entry name" value="RAS"/>
    <property type="match status" value="1"/>
</dbReference>
<dbReference type="GO" id="GO:0007165">
    <property type="term" value="P:signal transduction"/>
    <property type="evidence" value="ECO:0007669"/>
    <property type="project" value="InterPro"/>
</dbReference>